<organism evidence="7 8">
    <name type="scientific">Halorubellus litoreus</name>
    <dbReference type="NCBI Taxonomy" id="755308"/>
    <lineage>
        <taxon>Archaea</taxon>
        <taxon>Methanobacteriati</taxon>
        <taxon>Methanobacteriota</taxon>
        <taxon>Stenosarchaea group</taxon>
        <taxon>Halobacteria</taxon>
        <taxon>Halobacteriales</taxon>
        <taxon>Halorubellaceae</taxon>
        <taxon>Halorubellus</taxon>
    </lineage>
</organism>
<evidence type="ECO:0000259" key="6">
    <source>
        <dbReference type="Pfam" id="PF00892"/>
    </source>
</evidence>
<dbReference type="InterPro" id="IPR050638">
    <property type="entry name" value="AA-Vitamin_Transporters"/>
</dbReference>
<evidence type="ECO:0000313" key="8">
    <source>
        <dbReference type="Proteomes" id="UP001596395"/>
    </source>
</evidence>
<evidence type="ECO:0000256" key="4">
    <source>
        <dbReference type="ARBA" id="ARBA00023136"/>
    </source>
</evidence>
<gene>
    <name evidence="7" type="ORF">ACFQGB_15690</name>
</gene>
<feature type="transmembrane region" description="Helical" evidence="5">
    <location>
        <begin position="31"/>
        <end position="54"/>
    </location>
</feature>
<feature type="transmembrane region" description="Helical" evidence="5">
    <location>
        <begin position="211"/>
        <end position="238"/>
    </location>
</feature>
<feature type="transmembrane region" description="Helical" evidence="5">
    <location>
        <begin position="250"/>
        <end position="269"/>
    </location>
</feature>
<dbReference type="GO" id="GO:0016020">
    <property type="term" value="C:membrane"/>
    <property type="evidence" value="ECO:0007669"/>
    <property type="project" value="UniProtKB-SubCell"/>
</dbReference>
<reference evidence="7 8" key="1">
    <citation type="journal article" date="2019" name="Int. J. Syst. Evol. Microbiol.">
        <title>The Global Catalogue of Microorganisms (GCM) 10K type strain sequencing project: providing services to taxonomists for standard genome sequencing and annotation.</title>
        <authorList>
            <consortium name="The Broad Institute Genomics Platform"/>
            <consortium name="The Broad Institute Genome Sequencing Center for Infectious Disease"/>
            <person name="Wu L."/>
            <person name="Ma J."/>
        </authorList>
    </citation>
    <scope>NUCLEOTIDE SEQUENCE [LARGE SCALE GENOMIC DNA]</scope>
    <source>
        <strain evidence="7 8">GX26</strain>
    </source>
</reference>
<keyword evidence="4 5" id="KW-0472">Membrane</keyword>
<dbReference type="InterPro" id="IPR000620">
    <property type="entry name" value="EamA_dom"/>
</dbReference>
<keyword evidence="3 5" id="KW-1133">Transmembrane helix</keyword>
<feature type="domain" description="EamA" evidence="6">
    <location>
        <begin position="152"/>
        <end position="292"/>
    </location>
</feature>
<dbReference type="EMBL" id="JBHSXN010000003">
    <property type="protein sequence ID" value="MFC6954305.1"/>
    <property type="molecule type" value="Genomic_DNA"/>
</dbReference>
<feature type="domain" description="EamA" evidence="6">
    <location>
        <begin position="8"/>
        <end position="137"/>
    </location>
</feature>
<dbReference type="PANTHER" id="PTHR32322">
    <property type="entry name" value="INNER MEMBRANE TRANSPORTER"/>
    <property type="match status" value="1"/>
</dbReference>
<dbReference type="SUPFAM" id="SSF103481">
    <property type="entry name" value="Multidrug resistance efflux transporter EmrE"/>
    <property type="match status" value="2"/>
</dbReference>
<dbReference type="AlphaFoldDB" id="A0ABD5VJF6"/>
<feature type="transmembrane region" description="Helical" evidence="5">
    <location>
        <begin position="275"/>
        <end position="296"/>
    </location>
</feature>
<evidence type="ECO:0000256" key="1">
    <source>
        <dbReference type="ARBA" id="ARBA00004141"/>
    </source>
</evidence>
<keyword evidence="8" id="KW-1185">Reference proteome</keyword>
<evidence type="ECO:0000256" key="3">
    <source>
        <dbReference type="ARBA" id="ARBA00022989"/>
    </source>
</evidence>
<feature type="transmembrane region" description="Helical" evidence="5">
    <location>
        <begin position="66"/>
        <end position="85"/>
    </location>
</feature>
<sequence>MRSSLFALLPLGASALWGGMYVVSKWGFDAIPPVTLAALRVAVGATTLLVAVAITYPARDFSRRDWRGFTVLAVWVSVTLVTQFVGTDLTTASEGSLVTVLTPVATLALGVLALGERLTRRKTGGMLLALVGTGVVLASRYGLDSLGAGAASGIVLLVLASVGWAAYTVWGKRLVREYSALETATYSSLLATPLLAAAAAVELAVTDTALASIPITAGTVGAVLYLGVGATAVAWYAWYKGVEYVDTGTVAVYFFAQPVVGAVLGAVFLRETLGLGFVAGGVVMAVGIYVVTTANAQSAGTNEPQRTVD</sequence>
<feature type="transmembrane region" description="Helical" evidence="5">
    <location>
        <begin position="183"/>
        <end position="205"/>
    </location>
</feature>
<dbReference type="PANTHER" id="PTHR32322:SF2">
    <property type="entry name" value="EAMA DOMAIN-CONTAINING PROTEIN"/>
    <property type="match status" value="1"/>
</dbReference>
<name>A0ABD5VJF6_9EURY</name>
<proteinExistence type="predicted"/>
<dbReference type="Pfam" id="PF00892">
    <property type="entry name" value="EamA"/>
    <property type="match status" value="2"/>
</dbReference>
<evidence type="ECO:0000256" key="2">
    <source>
        <dbReference type="ARBA" id="ARBA00022692"/>
    </source>
</evidence>
<feature type="transmembrane region" description="Helical" evidence="5">
    <location>
        <begin position="97"/>
        <end position="114"/>
    </location>
</feature>
<protein>
    <submittedName>
        <fullName evidence="7">DMT family transporter</fullName>
    </submittedName>
</protein>
<comment type="caution">
    <text evidence="7">The sequence shown here is derived from an EMBL/GenBank/DDBJ whole genome shotgun (WGS) entry which is preliminary data.</text>
</comment>
<evidence type="ECO:0000256" key="5">
    <source>
        <dbReference type="SAM" id="Phobius"/>
    </source>
</evidence>
<keyword evidence="2 5" id="KW-0812">Transmembrane</keyword>
<comment type="subcellular location">
    <subcellularLocation>
        <location evidence="1">Membrane</location>
        <topology evidence="1">Multi-pass membrane protein</topology>
    </subcellularLocation>
</comment>
<feature type="transmembrane region" description="Helical" evidence="5">
    <location>
        <begin position="126"/>
        <end position="143"/>
    </location>
</feature>
<dbReference type="Proteomes" id="UP001596395">
    <property type="component" value="Unassembled WGS sequence"/>
</dbReference>
<dbReference type="RefSeq" id="WP_379762709.1">
    <property type="nucleotide sequence ID" value="NZ_JAZAQL010000003.1"/>
</dbReference>
<accession>A0ABD5VJF6</accession>
<feature type="transmembrane region" description="Helical" evidence="5">
    <location>
        <begin position="149"/>
        <end position="171"/>
    </location>
</feature>
<evidence type="ECO:0000313" key="7">
    <source>
        <dbReference type="EMBL" id="MFC6954305.1"/>
    </source>
</evidence>
<dbReference type="InterPro" id="IPR037185">
    <property type="entry name" value="EmrE-like"/>
</dbReference>